<gene>
    <name evidence="7" type="ORF">AB5J52_13205</name>
</gene>
<evidence type="ECO:0000256" key="2">
    <source>
        <dbReference type="ARBA" id="ARBA00023015"/>
    </source>
</evidence>
<accession>A0AB39QL98</accession>
<feature type="coiled-coil region" evidence="5">
    <location>
        <begin position="21"/>
        <end position="55"/>
    </location>
</feature>
<evidence type="ECO:0000256" key="1">
    <source>
        <dbReference type="ARBA" id="ARBA00011046"/>
    </source>
</evidence>
<dbReference type="AlphaFoldDB" id="A0AB39QL98"/>
<keyword evidence="3" id="KW-0238">DNA-binding</keyword>
<dbReference type="InterPro" id="IPR036388">
    <property type="entry name" value="WH-like_DNA-bd_sf"/>
</dbReference>
<sequence>MSESPGTELASEYSARIAQDLELNAEKQDRLATEIAALEEQLRAVRENRVVLERLQQALAPQATAPAAGSATASSSGTAGPAGPAEATDAVEAAVPHQRTESPAKRRASAKPSPAQTKPSLVEAVHTYLAQQREPVSVTDVAEAIRAAQPGRAIKTTVIRTTLENLVAKNRARRTKQGRAVSYTLKASREPQAPEADADAEA</sequence>
<keyword evidence="4" id="KW-0804">Transcription</keyword>
<dbReference type="SUPFAM" id="SSF46785">
    <property type="entry name" value="Winged helix' DNA-binding domain"/>
    <property type="match status" value="1"/>
</dbReference>
<dbReference type="EMBL" id="CP163441">
    <property type="protein sequence ID" value="XDQ43139.1"/>
    <property type="molecule type" value="Genomic_DNA"/>
</dbReference>
<dbReference type="InterPro" id="IPR005650">
    <property type="entry name" value="BlaI_family"/>
</dbReference>
<evidence type="ECO:0000313" key="7">
    <source>
        <dbReference type="EMBL" id="XDQ43139.1"/>
    </source>
</evidence>
<dbReference type="RefSeq" id="WP_369222330.1">
    <property type="nucleotide sequence ID" value="NZ_CP163441.1"/>
</dbReference>
<protein>
    <submittedName>
        <fullName evidence="7">BlaI/MecI/CopY family transcriptional regulator</fullName>
    </submittedName>
</protein>
<organism evidence="7">
    <name type="scientific">Streptomyces sp. R39</name>
    <dbReference type="NCBI Taxonomy" id="3238631"/>
    <lineage>
        <taxon>Bacteria</taxon>
        <taxon>Bacillati</taxon>
        <taxon>Actinomycetota</taxon>
        <taxon>Actinomycetes</taxon>
        <taxon>Kitasatosporales</taxon>
        <taxon>Streptomycetaceae</taxon>
        <taxon>Streptomyces</taxon>
    </lineage>
</organism>
<dbReference type="InterPro" id="IPR036390">
    <property type="entry name" value="WH_DNA-bd_sf"/>
</dbReference>
<proteinExistence type="inferred from homology"/>
<comment type="similarity">
    <text evidence="1">Belongs to the BlaI transcriptional regulatory family.</text>
</comment>
<keyword evidence="2" id="KW-0805">Transcription regulation</keyword>
<evidence type="ECO:0000256" key="4">
    <source>
        <dbReference type="ARBA" id="ARBA00023163"/>
    </source>
</evidence>
<feature type="region of interest" description="Disordered" evidence="6">
    <location>
        <begin position="60"/>
        <end position="122"/>
    </location>
</feature>
<evidence type="ECO:0000256" key="6">
    <source>
        <dbReference type="SAM" id="MobiDB-lite"/>
    </source>
</evidence>
<reference evidence="7" key="1">
    <citation type="submission" date="2024-07" db="EMBL/GenBank/DDBJ databases">
        <authorList>
            <person name="Yu S.T."/>
        </authorList>
    </citation>
    <scope>NUCLEOTIDE SEQUENCE</scope>
    <source>
        <strain evidence="7">R39</strain>
    </source>
</reference>
<evidence type="ECO:0000256" key="3">
    <source>
        <dbReference type="ARBA" id="ARBA00023125"/>
    </source>
</evidence>
<feature type="compositionally biased region" description="Low complexity" evidence="6">
    <location>
        <begin position="60"/>
        <end position="90"/>
    </location>
</feature>
<dbReference type="Pfam" id="PF03965">
    <property type="entry name" value="Penicillinase_R"/>
    <property type="match status" value="1"/>
</dbReference>
<dbReference type="Gene3D" id="1.10.10.10">
    <property type="entry name" value="Winged helix-like DNA-binding domain superfamily/Winged helix DNA-binding domain"/>
    <property type="match status" value="1"/>
</dbReference>
<name>A0AB39QL98_9ACTN</name>
<evidence type="ECO:0000256" key="5">
    <source>
        <dbReference type="SAM" id="Coils"/>
    </source>
</evidence>
<keyword evidence="5" id="KW-0175">Coiled coil</keyword>
<feature type="region of interest" description="Disordered" evidence="6">
    <location>
        <begin position="176"/>
        <end position="202"/>
    </location>
</feature>